<accession>N8WU96</accession>
<dbReference type="HOGENOM" id="CLU_2379672_0_0_6"/>
<organism evidence="1 2">
    <name type="scientific">Acinetobacter guillouiae NIPH 991</name>
    <dbReference type="NCBI Taxonomy" id="1217656"/>
    <lineage>
        <taxon>Bacteria</taxon>
        <taxon>Pseudomonadati</taxon>
        <taxon>Pseudomonadota</taxon>
        <taxon>Gammaproteobacteria</taxon>
        <taxon>Moraxellales</taxon>
        <taxon>Moraxellaceae</taxon>
        <taxon>Acinetobacter</taxon>
    </lineage>
</organism>
<gene>
    <name evidence="1" type="ORF">F964_03559</name>
</gene>
<dbReference type="PATRIC" id="fig|1217656.3.peg.3506"/>
<evidence type="ECO:0000313" key="2">
    <source>
        <dbReference type="Proteomes" id="UP000013148"/>
    </source>
</evidence>
<dbReference type="AlphaFoldDB" id="N8WU96"/>
<sequence>MLTGCITPNPHSLVLMQQKKQIEVMHEKLDNENTSNEVNRALLCGEYERVYKNEYLPALMKLDKSMGLEKPKQYYLDELNNTITQYLELKKITC</sequence>
<dbReference type="Proteomes" id="UP000013148">
    <property type="component" value="Unassembled WGS sequence"/>
</dbReference>
<reference evidence="1 2" key="1">
    <citation type="submission" date="2013-02" db="EMBL/GenBank/DDBJ databases">
        <title>The Genome Sequence of Acinetobacter guillouiae NIPH 991.</title>
        <authorList>
            <consortium name="The Broad Institute Genome Sequencing Platform"/>
            <consortium name="The Broad Institute Genome Sequencing Center for Infectious Disease"/>
            <person name="Cerqueira G."/>
            <person name="Feldgarden M."/>
            <person name="Courvalin P."/>
            <person name="Perichon B."/>
            <person name="Grillot-Courvalin C."/>
            <person name="Clermont D."/>
            <person name="Rocha E."/>
            <person name="Yoon E.-J."/>
            <person name="Nemec A."/>
            <person name="Walker B."/>
            <person name="Young S.K."/>
            <person name="Zeng Q."/>
            <person name="Gargeya S."/>
            <person name="Fitzgerald M."/>
            <person name="Haas B."/>
            <person name="Abouelleil A."/>
            <person name="Alvarado L."/>
            <person name="Arachchi H.M."/>
            <person name="Berlin A.M."/>
            <person name="Chapman S.B."/>
            <person name="Dewar J."/>
            <person name="Goldberg J."/>
            <person name="Griggs A."/>
            <person name="Gujja S."/>
            <person name="Hansen M."/>
            <person name="Howarth C."/>
            <person name="Imamovic A."/>
            <person name="Larimer J."/>
            <person name="McCowan C."/>
            <person name="Murphy C."/>
            <person name="Neiman D."/>
            <person name="Pearson M."/>
            <person name="Priest M."/>
            <person name="Roberts A."/>
            <person name="Saif S."/>
            <person name="Shea T."/>
            <person name="Sisk P."/>
            <person name="Sykes S."/>
            <person name="Wortman J."/>
            <person name="Nusbaum C."/>
            <person name="Birren B."/>
        </authorList>
    </citation>
    <scope>NUCLEOTIDE SEQUENCE [LARGE SCALE GENOMIC DNA]</scope>
    <source>
        <strain evidence="1 2">NIPH 991</strain>
    </source>
</reference>
<keyword evidence="2" id="KW-1185">Reference proteome</keyword>
<proteinExistence type="predicted"/>
<protein>
    <submittedName>
        <fullName evidence="1">Uncharacterized protein</fullName>
    </submittedName>
</protein>
<evidence type="ECO:0000313" key="1">
    <source>
        <dbReference type="EMBL" id="ENV15697.1"/>
    </source>
</evidence>
<comment type="caution">
    <text evidence="1">The sequence shown here is derived from an EMBL/GenBank/DDBJ whole genome shotgun (WGS) entry which is preliminary data.</text>
</comment>
<dbReference type="EMBL" id="APPJ01000013">
    <property type="protein sequence ID" value="ENV15697.1"/>
    <property type="molecule type" value="Genomic_DNA"/>
</dbReference>
<name>N8WU96_ACIGI</name>